<sequence length="59" mass="6897">MMKRALVSSEQCIRNVRNWYLKSGNTSLFLSTDATRSVIIMRWDRQMPDKQPADSAHRV</sequence>
<organism evidence="1 2">
    <name type="scientific">Crucibulum laeve</name>
    <dbReference type="NCBI Taxonomy" id="68775"/>
    <lineage>
        <taxon>Eukaryota</taxon>
        <taxon>Fungi</taxon>
        <taxon>Dikarya</taxon>
        <taxon>Basidiomycota</taxon>
        <taxon>Agaricomycotina</taxon>
        <taxon>Agaricomycetes</taxon>
        <taxon>Agaricomycetidae</taxon>
        <taxon>Agaricales</taxon>
        <taxon>Agaricineae</taxon>
        <taxon>Nidulariaceae</taxon>
        <taxon>Crucibulum</taxon>
    </lineage>
</organism>
<evidence type="ECO:0000313" key="2">
    <source>
        <dbReference type="Proteomes" id="UP000308652"/>
    </source>
</evidence>
<dbReference type="AlphaFoldDB" id="A0A5C3M7R3"/>
<accession>A0A5C3M7R3</accession>
<dbReference type="EMBL" id="ML213598">
    <property type="protein sequence ID" value="TFK39898.1"/>
    <property type="molecule type" value="Genomic_DNA"/>
</dbReference>
<protein>
    <submittedName>
        <fullName evidence="1">Uncharacterized protein</fullName>
    </submittedName>
</protein>
<dbReference type="Proteomes" id="UP000308652">
    <property type="component" value="Unassembled WGS sequence"/>
</dbReference>
<evidence type="ECO:0000313" key="1">
    <source>
        <dbReference type="EMBL" id="TFK39898.1"/>
    </source>
</evidence>
<gene>
    <name evidence="1" type="ORF">BDQ12DRAFT_681428</name>
</gene>
<proteinExistence type="predicted"/>
<reference evidence="1 2" key="1">
    <citation type="journal article" date="2019" name="Nat. Ecol. Evol.">
        <title>Megaphylogeny resolves global patterns of mushroom evolution.</title>
        <authorList>
            <person name="Varga T."/>
            <person name="Krizsan K."/>
            <person name="Foldi C."/>
            <person name="Dima B."/>
            <person name="Sanchez-Garcia M."/>
            <person name="Sanchez-Ramirez S."/>
            <person name="Szollosi G.J."/>
            <person name="Szarkandi J.G."/>
            <person name="Papp V."/>
            <person name="Albert L."/>
            <person name="Andreopoulos W."/>
            <person name="Angelini C."/>
            <person name="Antonin V."/>
            <person name="Barry K.W."/>
            <person name="Bougher N.L."/>
            <person name="Buchanan P."/>
            <person name="Buyck B."/>
            <person name="Bense V."/>
            <person name="Catcheside P."/>
            <person name="Chovatia M."/>
            <person name="Cooper J."/>
            <person name="Damon W."/>
            <person name="Desjardin D."/>
            <person name="Finy P."/>
            <person name="Geml J."/>
            <person name="Haridas S."/>
            <person name="Hughes K."/>
            <person name="Justo A."/>
            <person name="Karasinski D."/>
            <person name="Kautmanova I."/>
            <person name="Kiss B."/>
            <person name="Kocsube S."/>
            <person name="Kotiranta H."/>
            <person name="LaButti K.M."/>
            <person name="Lechner B.E."/>
            <person name="Liimatainen K."/>
            <person name="Lipzen A."/>
            <person name="Lukacs Z."/>
            <person name="Mihaltcheva S."/>
            <person name="Morgado L.N."/>
            <person name="Niskanen T."/>
            <person name="Noordeloos M.E."/>
            <person name="Ohm R.A."/>
            <person name="Ortiz-Santana B."/>
            <person name="Ovrebo C."/>
            <person name="Racz N."/>
            <person name="Riley R."/>
            <person name="Savchenko A."/>
            <person name="Shiryaev A."/>
            <person name="Soop K."/>
            <person name="Spirin V."/>
            <person name="Szebenyi C."/>
            <person name="Tomsovsky M."/>
            <person name="Tulloss R.E."/>
            <person name="Uehling J."/>
            <person name="Grigoriev I.V."/>
            <person name="Vagvolgyi C."/>
            <person name="Papp T."/>
            <person name="Martin F.M."/>
            <person name="Miettinen O."/>
            <person name="Hibbett D.S."/>
            <person name="Nagy L.G."/>
        </authorList>
    </citation>
    <scope>NUCLEOTIDE SEQUENCE [LARGE SCALE GENOMIC DNA]</scope>
    <source>
        <strain evidence="1 2">CBS 166.37</strain>
    </source>
</reference>
<keyword evidence="2" id="KW-1185">Reference proteome</keyword>
<name>A0A5C3M7R3_9AGAR</name>